<feature type="transmembrane region" description="Helical" evidence="8">
    <location>
        <begin position="456"/>
        <end position="480"/>
    </location>
</feature>
<dbReference type="InterPro" id="IPR000719">
    <property type="entry name" value="Prot_kinase_dom"/>
</dbReference>
<dbReference type="PROSITE" id="PS00107">
    <property type="entry name" value="PROTEIN_KINASE_ATP"/>
    <property type="match status" value="1"/>
</dbReference>
<keyword evidence="8" id="KW-1133">Transmembrane helix</keyword>
<organism evidence="12 13">
    <name type="scientific">Stephania japonica</name>
    <dbReference type="NCBI Taxonomy" id="461633"/>
    <lineage>
        <taxon>Eukaryota</taxon>
        <taxon>Viridiplantae</taxon>
        <taxon>Streptophyta</taxon>
        <taxon>Embryophyta</taxon>
        <taxon>Tracheophyta</taxon>
        <taxon>Spermatophyta</taxon>
        <taxon>Magnoliopsida</taxon>
        <taxon>Ranunculales</taxon>
        <taxon>Menispermaceae</taxon>
        <taxon>Menispermoideae</taxon>
        <taxon>Cissampelideae</taxon>
        <taxon>Stephania</taxon>
    </lineage>
</organism>
<keyword evidence="3 9" id="KW-0732">Signal</keyword>
<dbReference type="FunFam" id="2.90.10.30:FF:000001">
    <property type="entry name" value="Serine/threonine-protein kinase"/>
    <property type="match status" value="1"/>
</dbReference>
<feature type="domain" description="Bulb-type lectin" evidence="11">
    <location>
        <begin position="26"/>
        <end position="146"/>
    </location>
</feature>
<keyword evidence="8" id="KW-0812">Transmembrane</keyword>
<dbReference type="PROSITE" id="PS50011">
    <property type="entry name" value="PROTEIN_KINASE_DOM"/>
    <property type="match status" value="1"/>
</dbReference>
<dbReference type="Gene3D" id="1.10.510.10">
    <property type="entry name" value="Transferase(Phosphotransferase) domain 1"/>
    <property type="match status" value="1"/>
</dbReference>
<sequence length="654" mass="73505">MALTLVLVLLPLLVLADAQGHSNISLGTSLSASSAGDNNPWRSPSGDFAFGFWKLENKSLFLLGIWFDKIPEKTIVWYANGEKPVEQGSRVELNSDGQLLLSDSQGKEIWRADQLSSREVEYGAMLDTGNFVLGKRNVSTYLWESFKVPTDTMLPTQVLELGGKLDSHLERNYSRGRFQLRLLNDGNMVLNPVDLPSGFTYAAYYLSQTFQTGYRVEFKESGYVCVIKRDGSIVNVTRSRGDIFPPTDFYHRATIDYDGVFTQYARRKNSNSSEGWSIVSWIPNNICDSVNDERIYLQRENDGGGSGICGYNSFCSLGSNGRPNCGCPPDYSFIDPNDSFSGCRPSFLQGCDVDEWKSPGDLFDIREVPNTDWNLSTYQRLQPYDEEHCKTSCLNDCLCSVALFNAGICRKMALPFSNGRQGASVKTQALIKVRKPDLIQRAQISNKKDRSMLVKVLSGILGSSIFLNFLFLAAVCRILLYMHHKNFNKSDRVFIDSEANLRMLSYKDLEEATQGFKEELGRGSSGIVYKGFVMFGTRRPVAVKKVDSIQIIHCDIKPQNILLDDKLTAKISDFGLAKSLMANQSRTRTAIRGTRGYVAPEWFRNTPITSKVDVYSFGVLLLEIICCRKNVVQEARNEHEEILTDWAYDRCVEG</sequence>
<evidence type="ECO:0000259" key="10">
    <source>
        <dbReference type="PROSITE" id="PS50011"/>
    </source>
</evidence>
<dbReference type="CDD" id="cd00028">
    <property type="entry name" value="B_lectin"/>
    <property type="match status" value="1"/>
</dbReference>
<dbReference type="PROSITE" id="PS50927">
    <property type="entry name" value="BULB_LECTIN"/>
    <property type="match status" value="1"/>
</dbReference>
<dbReference type="Gene3D" id="2.90.10.10">
    <property type="entry name" value="Bulb-type lectin domain"/>
    <property type="match status" value="2"/>
</dbReference>
<dbReference type="InterPro" id="IPR051343">
    <property type="entry name" value="G-type_lectin_kinases/EP1-like"/>
</dbReference>
<evidence type="ECO:0000256" key="3">
    <source>
        <dbReference type="ARBA" id="ARBA00022729"/>
    </source>
</evidence>
<gene>
    <name evidence="12" type="ORF">Sjap_002091</name>
</gene>
<feature type="signal peptide" evidence="9">
    <location>
        <begin position="1"/>
        <end position="18"/>
    </location>
</feature>
<dbReference type="EMBL" id="JBBNAE010000001">
    <property type="protein sequence ID" value="KAK9154611.1"/>
    <property type="molecule type" value="Genomic_DNA"/>
</dbReference>
<dbReference type="InterPro" id="IPR001480">
    <property type="entry name" value="Bulb-type_lectin_dom"/>
</dbReference>
<evidence type="ECO:0000256" key="2">
    <source>
        <dbReference type="ARBA" id="ARBA00022679"/>
    </source>
</evidence>
<name>A0AAP0KL65_9MAGN</name>
<comment type="caution">
    <text evidence="12">The sequence shown here is derived from an EMBL/GenBank/DDBJ whole genome shotgun (WGS) entry which is preliminary data.</text>
</comment>
<dbReference type="InterPro" id="IPR008271">
    <property type="entry name" value="Ser/Thr_kinase_AS"/>
</dbReference>
<proteinExistence type="predicted"/>
<evidence type="ECO:0000256" key="9">
    <source>
        <dbReference type="SAM" id="SignalP"/>
    </source>
</evidence>
<feature type="binding site" evidence="7">
    <location>
        <position position="545"/>
    </location>
    <ligand>
        <name>ATP</name>
        <dbReference type="ChEBI" id="CHEBI:30616"/>
    </ligand>
</feature>
<evidence type="ECO:0008006" key="14">
    <source>
        <dbReference type="Google" id="ProtNLM"/>
    </source>
</evidence>
<keyword evidence="5" id="KW-0418">Kinase</keyword>
<evidence type="ECO:0000256" key="1">
    <source>
        <dbReference type="ARBA" id="ARBA00022536"/>
    </source>
</evidence>
<evidence type="ECO:0000313" key="12">
    <source>
        <dbReference type="EMBL" id="KAK9154611.1"/>
    </source>
</evidence>
<evidence type="ECO:0000259" key="11">
    <source>
        <dbReference type="PROSITE" id="PS50927"/>
    </source>
</evidence>
<keyword evidence="4 7" id="KW-0547">Nucleotide-binding</keyword>
<keyword evidence="13" id="KW-1185">Reference proteome</keyword>
<keyword evidence="2" id="KW-0808">Transferase</keyword>
<evidence type="ECO:0000256" key="5">
    <source>
        <dbReference type="ARBA" id="ARBA00022777"/>
    </source>
</evidence>
<dbReference type="InterPro" id="IPR036426">
    <property type="entry name" value="Bulb-type_lectin_dom_sf"/>
</dbReference>
<dbReference type="GO" id="GO:0005524">
    <property type="term" value="F:ATP binding"/>
    <property type="evidence" value="ECO:0007669"/>
    <property type="project" value="UniProtKB-UniRule"/>
</dbReference>
<dbReference type="SMART" id="SM00220">
    <property type="entry name" value="S_TKc"/>
    <property type="match status" value="1"/>
</dbReference>
<keyword evidence="6 7" id="KW-0067">ATP-binding</keyword>
<reference evidence="12 13" key="1">
    <citation type="submission" date="2024-01" db="EMBL/GenBank/DDBJ databases">
        <title>Genome assemblies of Stephania.</title>
        <authorList>
            <person name="Yang L."/>
        </authorList>
    </citation>
    <scope>NUCLEOTIDE SEQUENCE [LARGE SCALE GENOMIC DNA]</scope>
    <source>
        <strain evidence="12">QJT</strain>
        <tissue evidence="12">Leaf</tissue>
    </source>
</reference>
<evidence type="ECO:0000256" key="7">
    <source>
        <dbReference type="PROSITE-ProRule" id="PRU10141"/>
    </source>
</evidence>
<dbReference type="PANTHER" id="PTHR47976">
    <property type="entry name" value="G-TYPE LECTIN S-RECEPTOR-LIKE SERINE/THREONINE-PROTEIN KINASE SD2-5"/>
    <property type="match status" value="1"/>
</dbReference>
<evidence type="ECO:0000256" key="8">
    <source>
        <dbReference type="SAM" id="Phobius"/>
    </source>
</evidence>
<dbReference type="PROSITE" id="PS00108">
    <property type="entry name" value="PROTEIN_KINASE_ST"/>
    <property type="match status" value="1"/>
</dbReference>
<dbReference type="GO" id="GO:0004672">
    <property type="term" value="F:protein kinase activity"/>
    <property type="evidence" value="ECO:0007669"/>
    <property type="project" value="InterPro"/>
</dbReference>
<dbReference type="Gene3D" id="3.30.200.20">
    <property type="entry name" value="Phosphorylase Kinase, domain 1"/>
    <property type="match status" value="1"/>
</dbReference>
<evidence type="ECO:0000313" key="13">
    <source>
        <dbReference type="Proteomes" id="UP001417504"/>
    </source>
</evidence>
<protein>
    <recommendedName>
        <fullName evidence="14">Receptor-like serine/threonine-protein kinase</fullName>
    </recommendedName>
</protein>
<feature type="domain" description="Protein kinase" evidence="10">
    <location>
        <begin position="410"/>
        <end position="654"/>
    </location>
</feature>
<keyword evidence="1" id="KW-0245">EGF-like domain</keyword>
<dbReference type="SUPFAM" id="SSF56112">
    <property type="entry name" value="Protein kinase-like (PK-like)"/>
    <property type="match status" value="1"/>
</dbReference>
<dbReference type="InterPro" id="IPR017441">
    <property type="entry name" value="Protein_kinase_ATP_BS"/>
</dbReference>
<accession>A0AAP0KL65</accession>
<dbReference type="Pfam" id="PF00069">
    <property type="entry name" value="Pkinase"/>
    <property type="match status" value="1"/>
</dbReference>
<dbReference type="Proteomes" id="UP001417504">
    <property type="component" value="Unassembled WGS sequence"/>
</dbReference>
<dbReference type="InterPro" id="IPR011009">
    <property type="entry name" value="Kinase-like_dom_sf"/>
</dbReference>
<keyword evidence="8" id="KW-0472">Membrane</keyword>
<dbReference type="FunFam" id="2.90.10.10:FF:000013">
    <property type="entry name" value="G-type lectin S-receptor-like serine/threonine-protein kinase LECRK1"/>
    <property type="match status" value="1"/>
</dbReference>
<dbReference type="PANTHER" id="PTHR47976:SF15">
    <property type="entry name" value="G-TYPE LECTIN S-RECEPTOR-LIKE SERINE_THREONINE-PROTEIN KINASE RLK1"/>
    <property type="match status" value="1"/>
</dbReference>
<dbReference type="SMART" id="SM00108">
    <property type="entry name" value="B_lectin"/>
    <property type="match status" value="1"/>
</dbReference>
<dbReference type="Pfam" id="PF01453">
    <property type="entry name" value="B_lectin"/>
    <property type="match status" value="1"/>
</dbReference>
<dbReference type="SUPFAM" id="SSF51110">
    <property type="entry name" value="alpha-D-mannose-specific plant lectins"/>
    <property type="match status" value="1"/>
</dbReference>
<evidence type="ECO:0000256" key="4">
    <source>
        <dbReference type="ARBA" id="ARBA00022741"/>
    </source>
</evidence>
<evidence type="ECO:0000256" key="6">
    <source>
        <dbReference type="ARBA" id="ARBA00022840"/>
    </source>
</evidence>
<dbReference type="AlphaFoldDB" id="A0AAP0KL65"/>
<feature type="chain" id="PRO_5042948799" description="Receptor-like serine/threonine-protein kinase" evidence="9">
    <location>
        <begin position="19"/>
        <end position="654"/>
    </location>
</feature>